<dbReference type="Pfam" id="PF02909">
    <property type="entry name" value="TetR_C_1"/>
    <property type="match status" value="1"/>
</dbReference>
<dbReference type="RefSeq" id="WP_091698284.1">
    <property type="nucleotide sequence ID" value="NZ_FPCG01000009.1"/>
</dbReference>
<name>A0A1I7MPT7_9MICC</name>
<dbReference type="Gene3D" id="1.10.357.10">
    <property type="entry name" value="Tetracycline Repressor, domain 2"/>
    <property type="match status" value="1"/>
</dbReference>
<dbReference type="OrthoDB" id="3291296at2"/>
<protein>
    <submittedName>
        <fullName evidence="4">Transcriptional regulator, TetR family</fullName>
    </submittedName>
</protein>
<keyword evidence="1" id="KW-0805">Transcription regulation</keyword>
<keyword evidence="5" id="KW-1185">Reference proteome</keyword>
<gene>
    <name evidence="4" type="ORF">SAMN04487966_10924</name>
</gene>
<reference evidence="4 5" key="1">
    <citation type="submission" date="2016-10" db="EMBL/GenBank/DDBJ databases">
        <authorList>
            <person name="de Groot N.N."/>
        </authorList>
    </citation>
    <scope>NUCLEOTIDE SEQUENCE [LARGE SCALE GENOMIC DNA]</scope>
    <source>
        <strain evidence="4 5">CGMCC 1.7054</strain>
    </source>
</reference>
<dbReference type="SUPFAM" id="SSF46689">
    <property type="entry name" value="Homeodomain-like"/>
    <property type="match status" value="1"/>
</dbReference>
<organism evidence="4 5">
    <name type="scientific">Micrococcus terreus</name>
    <dbReference type="NCBI Taxonomy" id="574650"/>
    <lineage>
        <taxon>Bacteria</taxon>
        <taxon>Bacillati</taxon>
        <taxon>Actinomycetota</taxon>
        <taxon>Actinomycetes</taxon>
        <taxon>Micrococcales</taxon>
        <taxon>Micrococcaceae</taxon>
        <taxon>Micrococcus</taxon>
    </lineage>
</organism>
<dbReference type="InterPro" id="IPR036271">
    <property type="entry name" value="Tet_transcr_reg_TetR-rel_C_sf"/>
</dbReference>
<feature type="domain" description="Tetracycline repressor TetR C-terminal" evidence="3">
    <location>
        <begin position="79"/>
        <end position="158"/>
    </location>
</feature>
<accession>A0A1I7MPT7</accession>
<dbReference type="AlphaFoldDB" id="A0A1I7MPT7"/>
<evidence type="ECO:0000259" key="3">
    <source>
        <dbReference type="Pfam" id="PF02909"/>
    </source>
</evidence>
<evidence type="ECO:0000256" key="2">
    <source>
        <dbReference type="ARBA" id="ARBA00023163"/>
    </source>
</evidence>
<keyword evidence="2" id="KW-0804">Transcription</keyword>
<dbReference type="InterPro" id="IPR009057">
    <property type="entry name" value="Homeodomain-like_sf"/>
</dbReference>
<dbReference type="InterPro" id="IPR004111">
    <property type="entry name" value="Repressor_TetR_C"/>
</dbReference>
<evidence type="ECO:0000313" key="5">
    <source>
        <dbReference type="Proteomes" id="UP000198881"/>
    </source>
</evidence>
<sequence>MARPTQSLLSRELIVRTALDMVRREHQFTVPGLATRLKVHPSSLYHHVPGGRGEIVDLMRKELYAGIDLDRLTDSEIPWEVRLQDWTHSYRLATAGAPWLVPVVVGQPVEDAPTQAIYEALFALLDESGLPESKWMAAATMFDVIVLGSALDASSPVPLWQNVDSEFSRLSGPMAAHDTEERKIDGFAVAVDAAIAWVQGQVEG</sequence>
<dbReference type="Proteomes" id="UP000198881">
    <property type="component" value="Unassembled WGS sequence"/>
</dbReference>
<proteinExistence type="predicted"/>
<dbReference type="SUPFAM" id="SSF48498">
    <property type="entry name" value="Tetracyclin repressor-like, C-terminal domain"/>
    <property type="match status" value="1"/>
</dbReference>
<dbReference type="GO" id="GO:0045892">
    <property type="term" value="P:negative regulation of DNA-templated transcription"/>
    <property type="evidence" value="ECO:0007669"/>
    <property type="project" value="InterPro"/>
</dbReference>
<evidence type="ECO:0000313" key="4">
    <source>
        <dbReference type="EMBL" id="SFV23932.1"/>
    </source>
</evidence>
<dbReference type="STRING" id="574650.SAMN04487966_10924"/>
<evidence type="ECO:0000256" key="1">
    <source>
        <dbReference type="ARBA" id="ARBA00023015"/>
    </source>
</evidence>
<dbReference type="EMBL" id="FPCG01000009">
    <property type="protein sequence ID" value="SFV23932.1"/>
    <property type="molecule type" value="Genomic_DNA"/>
</dbReference>